<sequence>MHHIRWRWGLIVIYMVCDNQKQCRNTKNNPANKFYNTGKNSCHNTSISFEHSVKCYSMVSRSQGVSV</sequence>
<dbReference type="Proteomes" id="UP000254938">
    <property type="component" value="Unassembled WGS sequence"/>
</dbReference>
<dbReference type="Proteomes" id="UP000282433">
    <property type="component" value="Chromosome"/>
</dbReference>
<evidence type="ECO:0000313" key="1">
    <source>
        <dbReference type="EMBL" id="SQC40808.1"/>
    </source>
</evidence>
<dbReference type="Proteomes" id="UP000251088">
    <property type="component" value="Unassembled WGS sequence"/>
</dbReference>
<evidence type="ECO:0000313" key="5">
    <source>
        <dbReference type="Proteomes" id="UP000251088"/>
    </source>
</evidence>
<evidence type="ECO:0000313" key="3">
    <source>
        <dbReference type="EMBL" id="STV27873.1"/>
    </source>
</evidence>
<reference evidence="5 6" key="1">
    <citation type="submission" date="2018-06" db="EMBL/GenBank/DDBJ databases">
        <authorList>
            <consortium name="Pathogen Informatics"/>
            <person name="Doyle S."/>
        </authorList>
    </citation>
    <scope>NUCLEOTIDE SEQUENCE [LARGE SCALE GENOMIC DNA]</scope>
    <source>
        <strain evidence="3 7">NCTC204</strain>
        <strain evidence="1 5">NCTC9128</strain>
        <strain evidence="2 6">NCTC9140</strain>
    </source>
</reference>
<name>A0A2X3EDZ4_KLEPN</name>
<reference evidence="4 8" key="2">
    <citation type="submission" date="2018-12" db="EMBL/GenBank/DDBJ databases">
        <authorList>
            <consortium name="Pathogen Informatics"/>
        </authorList>
    </citation>
    <scope>NUCLEOTIDE SEQUENCE [LARGE SCALE GENOMIC DNA]</scope>
    <source>
        <strain evidence="4 8">NCTC13635</strain>
    </source>
</reference>
<evidence type="ECO:0000313" key="8">
    <source>
        <dbReference type="Proteomes" id="UP000282433"/>
    </source>
</evidence>
<protein>
    <submittedName>
        <fullName evidence="1">Uncharacterized protein</fullName>
    </submittedName>
</protein>
<evidence type="ECO:0000313" key="4">
    <source>
        <dbReference type="EMBL" id="VEB08456.1"/>
    </source>
</evidence>
<dbReference type="EMBL" id="LR134162">
    <property type="protein sequence ID" value="VEB08456.1"/>
    <property type="molecule type" value="Genomic_DNA"/>
</dbReference>
<dbReference type="EMBL" id="UAWN01000016">
    <property type="protein sequence ID" value="SQC40808.1"/>
    <property type="molecule type" value="Genomic_DNA"/>
</dbReference>
<dbReference type="AlphaFoldDB" id="A0A2X3EDZ4"/>
<dbReference type="Proteomes" id="UP000255192">
    <property type="component" value="Unassembled WGS sequence"/>
</dbReference>
<gene>
    <name evidence="4" type="ORF">NCTC13635_07565</name>
    <name evidence="3" type="ORF">NCTC204_05151</name>
    <name evidence="1" type="ORF">NCTC9128_06818</name>
    <name evidence="2" type="ORF">NCTC9140_04831</name>
</gene>
<accession>A0A2X3EDZ4</accession>
<organism evidence="1 5">
    <name type="scientific">Klebsiella pneumoniae</name>
    <dbReference type="NCBI Taxonomy" id="573"/>
    <lineage>
        <taxon>Bacteria</taxon>
        <taxon>Pseudomonadati</taxon>
        <taxon>Pseudomonadota</taxon>
        <taxon>Gammaproteobacteria</taxon>
        <taxon>Enterobacterales</taxon>
        <taxon>Enterobacteriaceae</taxon>
        <taxon>Klebsiella/Raoultella group</taxon>
        <taxon>Klebsiella</taxon>
        <taxon>Klebsiella pneumoniae complex</taxon>
    </lineage>
</organism>
<dbReference type="EMBL" id="UGKQ01000007">
    <property type="protein sequence ID" value="STS83077.1"/>
    <property type="molecule type" value="Genomic_DNA"/>
</dbReference>
<dbReference type="EMBL" id="UGMD01000002">
    <property type="protein sequence ID" value="STV27873.1"/>
    <property type="molecule type" value="Genomic_DNA"/>
</dbReference>
<proteinExistence type="predicted"/>
<evidence type="ECO:0000313" key="6">
    <source>
        <dbReference type="Proteomes" id="UP000254938"/>
    </source>
</evidence>
<evidence type="ECO:0000313" key="7">
    <source>
        <dbReference type="Proteomes" id="UP000255192"/>
    </source>
</evidence>
<evidence type="ECO:0000313" key="2">
    <source>
        <dbReference type="EMBL" id="STS83077.1"/>
    </source>
</evidence>